<dbReference type="EMBL" id="KT820662">
    <property type="protein sequence ID" value="ALH23091.1"/>
    <property type="molecule type" value="Genomic_DNA"/>
</dbReference>
<evidence type="ECO:0000313" key="1">
    <source>
        <dbReference type="EMBL" id="ALH23091.1"/>
    </source>
</evidence>
<sequence>MSSGFQLPGSLFVTQTNLSDVGDSMNRVIQSEIEEVARTSNILASTNFAFYIQADYNINNHISYEPSSSADGLDDAYAMSAITVDSATATNAVIELQTADGVPVQAGYIDAQNRDQETLGNFPVTLTVSVSNTGEMSSTITITGEGVVSSISENDSKAQVVYWSGIESTPIVDATSVDVHSSTLTVADLLAQYQSQLQSIESQYNNINMIETWRIEILGIDAGVSNPLSQHARAVNKAGSQSVFSPGDKIVCQNTFSYEVVINDYQEIAPTTIVSSTNVYGVLQQI</sequence>
<gene>
    <name evidence="1" type="ORF">ceV_185</name>
</gene>
<dbReference type="Proteomes" id="UP000203826">
    <property type="component" value="Segment"/>
</dbReference>
<evidence type="ECO:0000313" key="2">
    <source>
        <dbReference type="Proteomes" id="UP000203826"/>
    </source>
</evidence>
<accession>A0A0N9R0A0</accession>
<name>A0A0N9R0A0_9VIRU</name>
<keyword evidence="2" id="KW-1185">Reference proteome</keyword>
<proteinExistence type="predicted"/>
<protein>
    <submittedName>
        <fullName evidence="1">Uncharacterized protein</fullName>
    </submittedName>
</protein>
<dbReference type="KEGG" id="vg:26049052"/>
<organism evidence="1 2">
    <name type="scientific">Chrysochromulina ericina virus CeV-01B</name>
    <dbReference type="NCBI Taxonomy" id="3070830"/>
    <lineage>
        <taxon>Viruses</taxon>
        <taxon>Varidnaviria</taxon>
        <taxon>Bamfordvirae</taxon>
        <taxon>Nucleocytoviricota</taxon>
        <taxon>Megaviricetes</taxon>
        <taxon>Imitervirales</taxon>
        <taxon>Mesomimiviridae</taxon>
        <taxon>Tethysvirus</taxon>
        <taxon>Tethysvirus raunefjordenense</taxon>
    </lineage>
</organism>
<reference evidence="1 2" key="1">
    <citation type="journal article" date="2015" name="Genome Announc.">
        <title>The 474-Kilobase-Pair Complete Genome Sequence of CeV-01B, a Virus Infecting Haptolina (Chrysochromulina) ericina (Prymnesiophyceae).</title>
        <authorList>
            <person name="Gallot-Lavallee L."/>
            <person name="Pagarete A."/>
            <person name="Legendre M."/>
            <person name="Santini S."/>
            <person name="Sandaa R.A."/>
            <person name="Himmelbauer H."/>
            <person name="Ogata H."/>
            <person name="Bratbak G."/>
            <person name="Claverie J.M."/>
        </authorList>
    </citation>
    <scope>NUCLEOTIDE SEQUENCE [LARGE SCALE GENOMIC DNA]</scope>
    <source>
        <strain evidence="1">CeV-01B</strain>
    </source>
</reference>